<dbReference type="SUPFAM" id="SSF55781">
    <property type="entry name" value="GAF domain-like"/>
    <property type="match status" value="1"/>
</dbReference>
<dbReference type="InterPro" id="IPR051330">
    <property type="entry name" value="Phosphatase_reg/MetRdx"/>
</dbReference>
<evidence type="ECO:0000313" key="3">
    <source>
        <dbReference type="EMBL" id="SUN61017.1"/>
    </source>
</evidence>
<dbReference type="Proteomes" id="UP000254924">
    <property type="component" value="Unassembled WGS sequence"/>
</dbReference>
<gene>
    <name evidence="3" type="primary">msrC</name>
    <name evidence="3" type="ORF">NCTC12224_01288</name>
</gene>
<evidence type="ECO:0000313" key="4">
    <source>
        <dbReference type="Proteomes" id="UP000254924"/>
    </source>
</evidence>
<protein>
    <submittedName>
        <fullName evidence="3">GAF domain-containing protein</fullName>
        <ecNumber evidence="3">1.8.4.14</ecNumber>
    </submittedName>
</protein>
<keyword evidence="4" id="KW-1185">Reference proteome</keyword>
<dbReference type="SMART" id="SM00065">
    <property type="entry name" value="GAF"/>
    <property type="match status" value="1"/>
</dbReference>
<dbReference type="AlphaFoldDB" id="A0A380K9Q0"/>
<dbReference type="GO" id="GO:0005829">
    <property type="term" value="C:cytosol"/>
    <property type="evidence" value="ECO:0007669"/>
    <property type="project" value="TreeGrafter"/>
</dbReference>
<name>A0A380K9Q0_9STRE</name>
<proteinExistence type="inferred from homology"/>
<reference evidence="3 4" key="1">
    <citation type="submission" date="2018-06" db="EMBL/GenBank/DDBJ databases">
        <authorList>
            <consortium name="Pathogen Informatics"/>
            <person name="Doyle S."/>
        </authorList>
    </citation>
    <scope>NUCLEOTIDE SEQUENCE [LARGE SCALE GENOMIC DNA]</scope>
    <source>
        <strain evidence="3 4">NCTC12224</strain>
    </source>
</reference>
<sequence>MSFYLYFQRVRSKYAIINSMEKSRKKENYQLMLAQAEALFTGETNAIANLANASALLRETLPNTVFAGFYLYDGSELVLGPFQGHVSCVRIALGKGVCGEVAQSQKAMIVEDVTKHANYIACDSAARSEIVLPMLKDGHLLGVLDLDSQKVADYDDLDLDFLQAFLEIVLSKTEWNFSMFEVRA</sequence>
<dbReference type="Gene3D" id="3.30.450.40">
    <property type="match status" value="1"/>
</dbReference>
<dbReference type="InterPro" id="IPR029016">
    <property type="entry name" value="GAF-like_dom_sf"/>
</dbReference>
<accession>A0A380K9Q0</accession>
<dbReference type="EMBL" id="UHFN01000007">
    <property type="protein sequence ID" value="SUN61017.1"/>
    <property type="molecule type" value="Genomic_DNA"/>
</dbReference>
<evidence type="ECO:0000259" key="2">
    <source>
        <dbReference type="SMART" id="SM00065"/>
    </source>
</evidence>
<dbReference type="InterPro" id="IPR003018">
    <property type="entry name" value="GAF"/>
</dbReference>
<dbReference type="GO" id="GO:0033745">
    <property type="term" value="F:L-methionine-(R)-S-oxide reductase activity"/>
    <property type="evidence" value="ECO:0007669"/>
    <property type="project" value="UniProtKB-EC"/>
</dbReference>
<dbReference type="EC" id="1.8.4.14" evidence="3"/>
<comment type="similarity">
    <text evidence="1">Belongs to the free Met sulfoxide reductase family.</text>
</comment>
<feature type="domain" description="GAF" evidence="2">
    <location>
        <begin position="45"/>
        <end position="183"/>
    </location>
</feature>
<dbReference type="FunFam" id="3.30.450.40:FF:000008">
    <property type="entry name" value="GAF domain-containing proteins"/>
    <property type="match status" value="1"/>
</dbReference>
<organism evidence="3 4">
    <name type="scientific">Streptococcus hyointestinalis</name>
    <dbReference type="NCBI Taxonomy" id="1337"/>
    <lineage>
        <taxon>Bacteria</taxon>
        <taxon>Bacillati</taxon>
        <taxon>Bacillota</taxon>
        <taxon>Bacilli</taxon>
        <taxon>Lactobacillales</taxon>
        <taxon>Streptococcaceae</taxon>
        <taxon>Streptococcus</taxon>
    </lineage>
</organism>
<keyword evidence="3" id="KW-0560">Oxidoreductase</keyword>
<dbReference type="PANTHER" id="PTHR21021">
    <property type="entry name" value="GAF/PUTATIVE CYTOSKELETAL PROTEIN"/>
    <property type="match status" value="1"/>
</dbReference>
<dbReference type="PANTHER" id="PTHR21021:SF15">
    <property type="entry name" value="FREE METHIONINE-R-SULFOXIDE REDUCTASE"/>
    <property type="match status" value="1"/>
</dbReference>
<dbReference type="Pfam" id="PF01590">
    <property type="entry name" value="GAF"/>
    <property type="match status" value="1"/>
</dbReference>
<evidence type="ECO:0000256" key="1">
    <source>
        <dbReference type="ARBA" id="ARBA00038454"/>
    </source>
</evidence>